<sequence length="183" mass="20998">MGSAREPYLVHKCRGVVSDLRFCPYEDVLGVGHQGGFTSLLVPGCGEANFNALRANPYESKTQRREREVKQLLDKIQPELITLDTSAIAQVNTNLMEEENERLKTILYVRPRDVKFQPKHRKKGRSGAVKKEQRKQGVQSEMRFAINEERKEAEAKLFGTKETKHEDDNAPKSVLDRFKRKDV</sequence>
<dbReference type="PANTHER" id="PTHR14085">
    <property type="entry name" value="WD-REPEAT PROTEIN BING4"/>
    <property type="match status" value="1"/>
</dbReference>
<evidence type="ECO:0000256" key="5">
    <source>
        <dbReference type="SAM" id="MobiDB-lite"/>
    </source>
</evidence>
<dbReference type="EMBL" id="UYRR01034650">
    <property type="protein sequence ID" value="VDK61746.1"/>
    <property type="molecule type" value="Genomic_DNA"/>
</dbReference>
<dbReference type="InterPro" id="IPR012952">
    <property type="entry name" value="BING4_C_dom"/>
</dbReference>
<evidence type="ECO:0000313" key="8">
    <source>
        <dbReference type="Proteomes" id="UP000267096"/>
    </source>
</evidence>
<evidence type="ECO:0000256" key="1">
    <source>
        <dbReference type="ARBA" id="ARBA00004604"/>
    </source>
</evidence>
<dbReference type="OrthoDB" id="10251154at2759"/>
<accession>A0A3P6RHZ3</accession>
<dbReference type="PANTHER" id="PTHR14085:SF3">
    <property type="entry name" value="WD REPEAT-CONTAINING PROTEIN 46"/>
    <property type="match status" value="1"/>
</dbReference>
<dbReference type="InterPro" id="IPR040315">
    <property type="entry name" value="WDR46/Utp7"/>
</dbReference>
<proteinExistence type="predicted"/>
<dbReference type="GO" id="GO:0032040">
    <property type="term" value="C:small-subunit processome"/>
    <property type="evidence" value="ECO:0007669"/>
    <property type="project" value="TreeGrafter"/>
</dbReference>
<name>A0A3P6RHZ3_ANISI</name>
<evidence type="ECO:0000256" key="4">
    <source>
        <dbReference type="ARBA" id="ARBA00023242"/>
    </source>
</evidence>
<reference evidence="7 8" key="1">
    <citation type="submission" date="2018-11" db="EMBL/GenBank/DDBJ databases">
        <authorList>
            <consortium name="Pathogen Informatics"/>
        </authorList>
    </citation>
    <scope>NUCLEOTIDE SEQUENCE [LARGE SCALE GENOMIC DNA]</scope>
</reference>
<organism evidence="7 8">
    <name type="scientific">Anisakis simplex</name>
    <name type="common">Herring worm</name>
    <dbReference type="NCBI Taxonomy" id="6269"/>
    <lineage>
        <taxon>Eukaryota</taxon>
        <taxon>Metazoa</taxon>
        <taxon>Ecdysozoa</taxon>
        <taxon>Nematoda</taxon>
        <taxon>Chromadorea</taxon>
        <taxon>Rhabditida</taxon>
        <taxon>Spirurina</taxon>
        <taxon>Ascaridomorpha</taxon>
        <taxon>Ascaridoidea</taxon>
        <taxon>Anisakidae</taxon>
        <taxon>Anisakis</taxon>
        <taxon>Anisakis simplex complex</taxon>
    </lineage>
</organism>
<dbReference type="Pfam" id="PF08149">
    <property type="entry name" value="BING4CT"/>
    <property type="match status" value="1"/>
</dbReference>
<keyword evidence="3" id="KW-0677">Repeat</keyword>
<evidence type="ECO:0000256" key="2">
    <source>
        <dbReference type="ARBA" id="ARBA00022574"/>
    </source>
</evidence>
<comment type="subcellular location">
    <subcellularLocation>
        <location evidence="1">Nucleus</location>
        <location evidence="1">Nucleolus</location>
    </subcellularLocation>
</comment>
<evidence type="ECO:0000256" key="3">
    <source>
        <dbReference type="ARBA" id="ARBA00022737"/>
    </source>
</evidence>
<dbReference type="AlphaFoldDB" id="A0A3P6RHZ3"/>
<keyword evidence="4" id="KW-0539">Nucleus</keyword>
<feature type="compositionally biased region" description="Basic and acidic residues" evidence="5">
    <location>
        <begin position="146"/>
        <end position="183"/>
    </location>
</feature>
<keyword evidence="2" id="KW-0853">WD repeat</keyword>
<feature type="domain" description="BING4 C-terminal" evidence="6">
    <location>
        <begin position="7"/>
        <end position="85"/>
    </location>
</feature>
<feature type="region of interest" description="Disordered" evidence="5">
    <location>
        <begin position="117"/>
        <end position="183"/>
    </location>
</feature>
<protein>
    <recommendedName>
        <fullName evidence="6">BING4 C-terminal domain-containing protein</fullName>
    </recommendedName>
</protein>
<evidence type="ECO:0000259" key="6">
    <source>
        <dbReference type="SMART" id="SM01033"/>
    </source>
</evidence>
<dbReference type="GO" id="GO:0000462">
    <property type="term" value="P:maturation of SSU-rRNA from tricistronic rRNA transcript (SSU-rRNA, 5.8S rRNA, LSU-rRNA)"/>
    <property type="evidence" value="ECO:0007669"/>
    <property type="project" value="TreeGrafter"/>
</dbReference>
<evidence type="ECO:0000313" key="7">
    <source>
        <dbReference type="EMBL" id="VDK61746.1"/>
    </source>
</evidence>
<dbReference type="Proteomes" id="UP000267096">
    <property type="component" value="Unassembled WGS sequence"/>
</dbReference>
<keyword evidence="8" id="KW-1185">Reference proteome</keyword>
<dbReference type="SMART" id="SM01033">
    <property type="entry name" value="BING4CT"/>
    <property type="match status" value="1"/>
</dbReference>
<dbReference type="GO" id="GO:0030686">
    <property type="term" value="C:90S preribosome"/>
    <property type="evidence" value="ECO:0007669"/>
    <property type="project" value="TreeGrafter"/>
</dbReference>
<gene>
    <name evidence="7" type="ORF">ASIM_LOCUS17844</name>
</gene>